<name>A0ABZ0VAR4_9MICO</name>
<keyword evidence="10" id="KW-1185">Reference proteome</keyword>
<dbReference type="EMBL" id="CP139779">
    <property type="protein sequence ID" value="WQB70723.1"/>
    <property type="molecule type" value="Genomic_DNA"/>
</dbReference>
<feature type="transmembrane region" description="Helical" evidence="7">
    <location>
        <begin position="32"/>
        <end position="54"/>
    </location>
</feature>
<feature type="transmembrane region" description="Helical" evidence="7">
    <location>
        <begin position="60"/>
        <end position="79"/>
    </location>
</feature>
<feature type="transmembrane region" description="Helical" evidence="7">
    <location>
        <begin position="138"/>
        <end position="164"/>
    </location>
</feature>
<evidence type="ECO:0000256" key="7">
    <source>
        <dbReference type="SAM" id="Phobius"/>
    </source>
</evidence>
<keyword evidence="3" id="KW-1003">Cell membrane</keyword>
<evidence type="ECO:0000256" key="5">
    <source>
        <dbReference type="ARBA" id="ARBA00022989"/>
    </source>
</evidence>
<evidence type="ECO:0000256" key="1">
    <source>
        <dbReference type="ARBA" id="ARBA00004651"/>
    </source>
</evidence>
<dbReference type="RefSeq" id="WP_322410860.1">
    <property type="nucleotide sequence ID" value="NZ_CP139779.1"/>
</dbReference>
<comment type="similarity">
    <text evidence="2">Belongs to the DedA family.</text>
</comment>
<evidence type="ECO:0000256" key="3">
    <source>
        <dbReference type="ARBA" id="ARBA00022475"/>
    </source>
</evidence>
<sequence length="251" mass="27305">MTVNARRRELTQRKALQRFAPWKGPATRIDRALIAAILAVVIYGMVLRPVTPFLVAHHPVLLEFLSGDLAVVGIAAAFARIGEAPLWLVVIVGALGMVKFDWIAWWAGHRWGHGIISIFTPSERVRQWAARARNLPPAFVAAAVVLAMVPGVPTAVVFALAGWAGMRLTTFLLLDFVGALAMSGLVGGLGFGVGQYAVDILFLIDRYASVVSLSLIALALLLPLLKRAVRAAHRHRSERGKESHLGLFEER</sequence>
<keyword evidence="5 7" id="KW-1133">Transmembrane helix</keyword>
<dbReference type="PANTHER" id="PTHR42709">
    <property type="entry name" value="ALKALINE PHOSPHATASE LIKE PROTEIN"/>
    <property type="match status" value="1"/>
</dbReference>
<evidence type="ECO:0000313" key="9">
    <source>
        <dbReference type="EMBL" id="WQB70723.1"/>
    </source>
</evidence>
<feature type="transmembrane region" description="Helical" evidence="7">
    <location>
        <begin position="86"/>
        <end position="107"/>
    </location>
</feature>
<evidence type="ECO:0000256" key="6">
    <source>
        <dbReference type="ARBA" id="ARBA00023136"/>
    </source>
</evidence>
<dbReference type="PANTHER" id="PTHR42709:SF6">
    <property type="entry name" value="UNDECAPRENYL PHOSPHATE TRANSPORTER A"/>
    <property type="match status" value="1"/>
</dbReference>
<feature type="transmembrane region" description="Helical" evidence="7">
    <location>
        <begin position="171"/>
        <end position="194"/>
    </location>
</feature>
<proteinExistence type="inferred from homology"/>
<gene>
    <name evidence="9" type="ORF">T9R20_01845</name>
</gene>
<evidence type="ECO:0000259" key="8">
    <source>
        <dbReference type="Pfam" id="PF09335"/>
    </source>
</evidence>
<comment type="subcellular location">
    <subcellularLocation>
        <location evidence="1">Cell membrane</location>
        <topology evidence="1">Multi-pass membrane protein</topology>
    </subcellularLocation>
</comment>
<dbReference type="Pfam" id="PF09335">
    <property type="entry name" value="VTT_dom"/>
    <property type="match status" value="1"/>
</dbReference>
<accession>A0ABZ0VAR4</accession>
<dbReference type="InterPro" id="IPR051311">
    <property type="entry name" value="DedA_domain"/>
</dbReference>
<feature type="transmembrane region" description="Helical" evidence="7">
    <location>
        <begin position="206"/>
        <end position="225"/>
    </location>
</feature>
<organism evidence="9 10">
    <name type="scientific">Microbacterium invictum</name>
    <dbReference type="NCBI Taxonomy" id="515415"/>
    <lineage>
        <taxon>Bacteria</taxon>
        <taxon>Bacillati</taxon>
        <taxon>Actinomycetota</taxon>
        <taxon>Actinomycetes</taxon>
        <taxon>Micrococcales</taxon>
        <taxon>Microbacteriaceae</taxon>
        <taxon>Microbacterium</taxon>
    </lineage>
</organism>
<feature type="domain" description="VTT" evidence="8">
    <location>
        <begin position="78"/>
        <end position="186"/>
    </location>
</feature>
<evidence type="ECO:0000256" key="2">
    <source>
        <dbReference type="ARBA" id="ARBA00010792"/>
    </source>
</evidence>
<keyword evidence="6 7" id="KW-0472">Membrane</keyword>
<keyword evidence="4 7" id="KW-0812">Transmembrane</keyword>
<dbReference type="InterPro" id="IPR032816">
    <property type="entry name" value="VTT_dom"/>
</dbReference>
<protein>
    <submittedName>
        <fullName evidence="9">DedA family protein</fullName>
    </submittedName>
</protein>
<evidence type="ECO:0000256" key="4">
    <source>
        <dbReference type="ARBA" id="ARBA00022692"/>
    </source>
</evidence>
<evidence type="ECO:0000313" key="10">
    <source>
        <dbReference type="Proteomes" id="UP001324533"/>
    </source>
</evidence>
<dbReference type="Proteomes" id="UP001324533">
    <property type="component" value="Chromosome"/>
</dbReference>
<reference evidence="9 10" key="1">
    <citation type="submission" date="2023-06" db="EMBL/GenBank/DDBJ databases">
        <title>Rock-solubilizing bacteria, Microbacterium invictum, promotes re-establishment of vegetation in rocky wasteland by accelerating rock bio-weathering and reshaping soil bacterial community.</title>
        <authorList>
            <person name="Liu C."/>
        </authorList>
    </citation>
    <scope>NUCLEOTIDE SEQUENCE [LARGE SCALE GENOMIC DNA]</scope>
    <source>
        <strain evidence="9 10">X-18</strain>
    </source>
</reference>